<accession>A0A4R3I6I2</accession>
<dbReference type="Pfam" id="PF13665">
    <property type="entry name" value="Tox-PAAR-like"/>
    <property type="match status" value="1"/>
</dbReference>
<dbReference type="Proteomes" id="UP000295793">
    <property type="component" value="Unassembled WGS sequence"/>
</dbReference>
<organism evidence="2 3">
    <name type="scientific">Reinekea marinisedimentorum</name>
    <dbReference type="NCBI Taxonomy" id="230495"/>
    <lineage>
        <taxon>Bacteria</taxon>
        <taxon>Pseudomonadati</taxon>
        <taxon>Pseudomonadota</taxon>
        <taxon>Gammaproteobacteria</taxon>
        <taxon>Oceanospirillales</taxon>
        <taxon>Saccharospirillaceae</taxon>
        <taxon>Reinekea</taxon>
    </lineage>
</organism>
<proteinExistence type="predicted"/>
<sequence length="189" mass="19577">MSNNVFINGLTAVHAGSGGVLTTIDVCKTKIGKHTVPIPYSNVAKSSDSSKTVSSVVINGNPACTKDSVFSKSTGDQPGNKKGIKSHKIKGEASFIMGSSNVFFEGVAATRATDMMVSNKKNTPPMPLVQSGGVSSANSVQAPAEMDASTGPDGIEVAIEGLNEAVTHLIRTVNADNLVDIRTTPMIEE</sequence>
<dbReference type="AlphaFoldDB" id="A0A4R3I6I2"/>
<evidence type="ECO:0000256" key="1">
    <source>
        <dbReference type="SAM" id="MobiDB-lite"/>
    </source>
</evidence>
<keyword evidence="3" id="KW-1185">Reference proteome</keyword>
<dbReference type="OrthoDB" id="272411at2"/>
<protein>
    <submittedName>
        <fullName evidence="2">Uncharacterized protein DUF4150</fullName>
    </submittedName>
</protein>
<gene>
    <name evidence="2" type="ORF">BCF53_10634</name>
</gene>
<dbReference type="RefSeq" id="WP_132701278.1">
    <property type="nucleotide sequence ID" value="NZ_SLZR01000006.1"/>
</dbReference>
<comment type="caution">
    <text evidence="2">The sequence shown here is derived from an EMBL/GenBank/DDBJ whole genome shotgun (WGS) entry which is preliminary data.</text>
</comment>
<dbReference type="CDD" id="cd14740">
    <property type="entry name" value="PAAR_4"/>
    <property type="match status" value="1"/>
</dbReference>
<evidence type="ECO:0000313" key="2">
    <source>
        <dbReference type="EMBL" id="TCS41303.1"/>
    </source>
</evidence>
<feature type="compositionally biased region" description="Polar residues" evidence="1">
    <location>
        <begin position="68"/>
        <end position="77"/>
    </location>
</feature>
<name>A0A4R3I6I2_9GAMM</name>
<feature type="region of interest" description="Disordered" evidence="1">
    <location>
        <begin position="67"/>
        <end position="86"/>
    </location>
</feature>
<reference evidence="2 3" key="1">
    <citation type="submission" date="2019-03" db="EMBL/GenBank/DDBJ databases">
        <title>Genomic Encyclopedia of Archaeal and Bacterial Type Strains, Phase II (KMG-II): from individual species to whole genera.</title>
        <authorList>
            <person name="Goeker M."/>
        </authorList>
    </citation>
    <scope>NUCLEOTIDE SEQUENCE [LARGE SCALE GENOMIC DNA]</scope>
    <source>
        <strain evidence="2 3">DSM 15388</strain>
    </source>
</reference>
<dbReference type="EMBL" id="SLZR01000006">
    <property type="protein sequence ID" value="TCS41303.1"/>
    <property type="molecule type" value="Genomic_DNA"/>
</dbReference>
<evidence type="ECO:0000313" key="3">
    <source>
        <dbReference type="Proteomes" id="UP000295793"/>
    </source>
</evidence>